<evidence type="ECO:0000256" key="7">
    <source>
        <dbReference type="ARBA" id="ARBA00022917"/>
    </source>
</evidence>
<keyword evidence="3 10" id="KW-0963">Cytoplasm</keyword>
<comment type="similarity">
    <text evidence="1 10">Belongs to the class-II aminoacyl-tRNA synthetase family.</text>
</comment>
<evidence type="ECO:0000256" key="4">
    <source>
        <dbReference type="ARBA" id="ARBA00022598"/>
    </source>
</evidence>
<sequence length="434" mass="47456">MAEILQAVKGMNDLLPPESARWEWFEDQVRALMRRYGYANIRTPIVEPTALFVRGLGEVTDIVEKEMYSFEDSMNGDQLTLRPENTAGVVRAAIEHSMLYDGGKRLYYIGPMFRHERPQRGRYRQFHQVGVEALGLGGPEVDAEVILMARSLWRDLGLKPEDVRLELNSLGVPAERNAHRAALIAHFEAHIDQLDEEARRRLHSNPLRILDTKNPAMQALVEAAPKLADYLGEDSRRHFDAVKAALDAVGQAYTVNPRLVRGMDYYTHTVFEWITPRLGAQGTVCGGGRYDGLMAMMGGKPAPGVGWGLGIERVIELLKECAVEAPSTAPDAYAVIPDAASLQQVVPVIEQLRAAGVAVLMHAGGKDGWGSMKSQFKKADGSGARFALIFGGDELARGEVAVKPLRAAADGQPAAQTLQPLAAVAGWAAMLRDA</sequence>
<evidence type="ECO:0000256" key="3">
    <source>
        <dbReference type="ARBA" id="ARBA00022490"/>
    </source>
</evidence>
<dbReference type="InterPro" id="IPR041715">
    <property type="entry name" value="HisRS-like_core"/>
</dbReference>
<dbReference type="Pfam" id="PF13393">
    <property type="entry name" value="tRNA-synt_His"/>
    <property type="match status" value="1"/>
</dbReference>
<dbReference type="PIRSF" id="PIRSF001549">
    <property type="entry name" value="His-tRNA_synth"/>
    <property type="match status" value="1"/>
</dbReference>
<dbReference type="RefSeq" id="WP_341375062.1">
    <property type="nucleotide sequence ID" value="NZ_JBBUTF010000013.1"/>
</dbReference>
<reference evidence="12 13" key="1">
    <citation type="submission" date="2024-04" db="EMBL/GenBank/DDBJ databases">
        <title>Novel species of the genus Ideonella isolated from streams.</title>
        <authorList>
            <person name="Lu H."/>
        </authorList>
    </citation>
    <scope>NUCLEOTIDE SEQUENCE [LARGE SCALE GENOMIC DNA]</scope>
    <source>
        <strain evidence="12 13">BYS139W</strain>
    </source>
</reference>
<evidence type="ECO:0000256" key="1">
    <source>
        <dbReference type="ARBA" id="ARBA00008226"/>
    </source>
</evidence>
<comment type="caution">
    <text evidence="12">The sequence shown here is derived from an EMBL/GenBank/DDBJ whole genome shotgun (WGS) entry which is preliminary data.</text>
</comment>
<protein>
    <recommendedName>
        <fullName evidence="10">Histidine--tRNA ligase</fullName>
        <ecNumber evidence="10">6.1.1.21</ecNumber>
    </recommendedName>
    <alternativeName>
        <fullName evidence="10">Histidyl-tRNA synthetase</fullName>
        <shortName evidence="10">HisRS</shortName>
    </alternativeName>
</protein>
<dbReference type="NCBIfam" id="TIGR00442">
    <property type="entry name" value="hisS"/>
    <property type="match status" value="1"/>
</dbReference>
<name>A0ABU9BC93_9BURK</name>
<dbReference type="Pfam" id="PF03129">
    <property type="entry name" value="HGTP_anticodon"/>
    <property type="match status" value="1"/>
</dbReference>
<keyword evidence="4 10" id="KW-0436">Ligase</keyword>
<dbReference type="EC" id="6.1.1.21" evidence="10"/>
<evidence type="ECO:0000313" key="12">
    <source>
        <dbReference type="EMBL" id="MEK8027286.1"/>
    </source>
</evidence>
<dbReference type="EMBL" id="JBBUTF010000013">
    <property type="protein sequence ID" value="MEK8027286.1"/>
    <property type="molecule type" value="Genomic_DNA"/>
</dbReference>
<evidence type="ECO:0000256" key="5">
    <source>
        <dbReference type="ARBA" id="ARBA00022741"/>
    </source>
</evidence>
<dbReference type="InterPro" id="IPR004154">
    <property type="entry name" value="Anticodon-bd"/>
</dbReference>
<keyword evidence="5 10" id="KW-0547">Nucleotide-binding</keyword>
<dbReference type="InterPro" id="IPR036621">
    <property type="entry name" value="Anticodon-bd_dom_sf"/>
</dbReference>
<dbReference type="InterPro" id="IPR015807">
    <property type="entry name" value="His-tRNA-ligase"/>
</dbReference>
<dbReference type="InterPro" id="IPR006195">
    <property type="entry name" value="aa-tRNA-synth_II"/>
</dbReference>
<dbReference type="Proteomes" id="UP001368500">
    <property type="component" value="Unassembled WGS sequence"/>
</dbReference>
<dbReference type="Gene3D" id="3.40.50.800">
    <property type="entry name" value="Anticodon-binding domain"/>
    <property type="match status" value="1"/>
</dbReference>
<evidence type="ECO:0000259" key="11">
    <source>
        <dbReference type="PROSITE" id="PS50862"/>
    </source>
</evidence>
<dbReference type="Gene3D" id="3.30.930.10">
    <property type="entry name" value="Bira Bifunctional Protein, Domain 2"/>
    <property type="match status" value="1"/>
</dbReference>
<comment type="subcellular location">
    <subcellularLocation>
        <location evidence="10">Cytoplasm</location>
    </subcellularLocation>
</comment>
<accession>A0ABU9BC93</accession>
<evidence type="ECO:0000256" key="10">
    <source>
        <dbReference type="HAMAP-Rule" id="MF_00127"/>
    </source>
</evidence>
<keyword evidence="7 10" id="KW-0648">Protein biosynthesis</keyword>
<evidence type="ECO:0000256" key="6">
    <source>
        <dbReference type="ARBA" id="ARBA00022840"/>
    </source>
</evidence>
<evidence type="ECO:0000256" key="8">
    <source>
        <dbReference type="ARBA" id="ARBA00023146"/>
    </source>
</evidence>
<proteinExistence type="inferred from homology"/>
<dbReference type="SUPFAM" id="SSF52954">
    <property type="entry name" value="Class II aaRS ABD-related"/>
    <property type="match status" value="1"/>
</dbReference>
<comment type="subunit">
    <text evidence="2 10">Homodimer.</text>
</comment>
<dbReference type="InterPro" id="IPR004516">
    <property type="entry name" value="HisRS/HisZ"/>
</dbReference>
<feature type="domain" description="Aminoacyl-transfer RNA synthetases class-II family profile" evidence="11">
    <location>
        <begin position="29"/>
        <end position="337"/>
    </location>
</feature>
<gene>
    <name evidence="10 12" type="primary">hisS</name>
    <name evidence="12" type="ORF">AACH11_15075</name>
</gene>
<dbReference type="PANTHER" id="PTHR43707:SF1">
    <property type="entry name" value="HISTIDINE--TRNA LIGASE, MITOCHONDRIAL-RELATED"/>
    <property type="match status" value="1"/>
</dbReference>
<dbReference type="PROSITE" id="PS50862">
    <property type="entry name" value="AA_TRNA_LIGASE_II"/>
    <property type="match status" value="1"/>
</dbReference>
<evidence type="ECO:0000256" key="9">
    <source>
        <dbReference type="ARBA" id="ARBA00047639"/>
    </source>
</evidence>
<dbReference type="PANTHER" id="PTHR43707">
    <property type="entry name" value="HISTIDYL-TRNA SYNTHETASE"/>
    <property type="match status" value="1"/>
</dbReference>
<dbReference type="SUPFAM" id="SSF55681">
    <property type="entry name" value="Class II aaRS and biotin synthetases"/>
    <property type="match status" value="1"/>
</dbReference>
<keyword evidence="13" id="KW-1185">Reference proteome</keyword>
<dbReference type="HAMAP" id="MF_00127">
    <property type="entry name" value="His_tRNA_synth"/>
    <property type="match status" value="1"/>
</dbReference>
<keyword evidence="8 10" id="KW-0030">Aminoacyl-tRNA synthetase</keyword>
<keyword evidence="6 10" id="KW-0067">ATP-binding</keyword>
<dbReference type="GO" id="GO:0004821">
    <property type="term" value="F:histidine-tRNA ligase activity"/>
    <property type="evidence" value="ECO:0007669"/>
    <property type="project" value="UniProtKB-EC"/>
</dbReference>
<dbReference type="CDD" id="cd00773">
    <property type="entry name" value="HisRS-like_core"/>
    <property type="match status" value="1"/>
</dbReference>
<evidence type="ECO:0000313" key="13">
    <source>
        <dbReference type="Proteomes" id="UP001368500"/>
    </source>
</evidence>
<dbReference type="InterPro" id="IPR045864">
    <property type="entry name" value="aa-tRNA-synth_II/BPL/LPL"/>
</dbReference>
<organism evidence="12 13">
    <name type="scientific">Pseudaquabacterium rugosum</name>
    <dbReference type="NCBI Taxonomy" id="2984194"/>
    <lineage>
        <taxon>Bacteria</taxon>
        <taxon>Pseudomonadati</taxon>
        <taxon>Pseudomonadota</taxon>
        <taxon>Betaproteobacteria</taxon>
        <taxon>Burkholderiales</taxon>
        <taxon>Sphaerotilaceae</taxon>
        <taxon>Pseudaquabacterium</taxon>
    </lineage>
</organism>
<comment type="catalytic activity">
    <reaction evidence="9 10">
        <text>tRNA(His) + L-histidine + ATP = L-histidyl-tRNA(His) + AMP + diphosphate + H(+)</text>
        <dbReference type="Rhea" id="RHEA:17313"/>
        <dbReference type="Rhea" id="RHEA-COMP:9665"/>
        <dbReference type="Rhea" id="RHEA-COMP:9689"/>
        <dbReference type="ChEBI" id="CHEBI:15378"/>
        <dbReference type="ChEBI" id="CHEBI:30616"/>
        <dbReference type="ChEBI" id="CHEBI:33019"/>
        <dbReference type="ChEBI" id="CHEBI:57595"/>
        <dbReference type="ChEBI" id="CHEBI:78442"/>
        <dbReference type="ChEBI" id="CHEBI:78527"/>
        <dbReference type="ChEBI" id="CHEBI:456215"/>
        <dbReference type="EC" id="6.1.1.21"/>
    </reaction>
</comment>
<evidence type="ECO:0000256" key="2">
    <source>
        <dbReference type="ARBA" id="ARBA00011738"/>
    </source>
</evidence>